<comment type="caution">
    <text evidence="2">The sequence shown here is derived from an EMBL/GenBank/DDBJ whole genome shotgun (WGS) entry which is preliminary data.</text>
</comment>
<dbReference type="InterPro" id="IPR002182">
    <property type="entry name" value="NB-ARC"/>
</dbReference>
<dbReference type="SUPFAM" id="SSF46894">
    <property type="entry name" value="C-terminal effector domain of the bipartite response regulators"/>
    <property type="match status" value="1"/>
</dbReference>
<reference evidence="3" key="1">
    <citation type="journal article" date="2019" name="Int. J. Syst. Evol. Microbiol.">
        <title>The Global Catalogue of Microorganisms (GCM) 10K type strain sequencing project: providing services to taxonomists for standard genome sequencing and annotation.</title>
        <authorList>
            <consortium name="The Broad Institute Genomics Platform"/>
            <consortium name="The Broad Institute Genome Sequencing Center for Infectious Disease"/>
            <person name="Wu L."/>
            <person name="Ma J."/>
        </authorList>
    </citation>
    <scope>NUCLEOTIDE SEQUENCE [LARGE SCALE GENOMIC DNA]</scope>
    <source>
        <strain evidence="3">CCUG 49560</strain>
    </source>
</reference>
<dbReference type="Pfam" id="PF00931">
    <property type="entry name" value="NB-ARC"/>
    <property type="match status" value="1"/>
</dbReference>
<evidence type="ECO:0000313" key="2">
    <source>
        <dbReference type="EMBL" id="MFC4584954.1"/>
    </source>
</evidence>
<evidence type="ECO:0000259" key="1">
    <source>
        <dbReference type="PROSITE" id="PS50043"/>
    </source>
</evidence>
<dbReference type="Pfam" id="PF00196">
    <property type="entry name" value="GerE"/>
    <property type="match status" value="1"/>
</dbReference>
<dbReference type="PANTHER" id="PTHR47691:SF3">
    <property type="entry name" value="HTH-TYPE TRANSCRIPTIONAL REGULATOR RV0890C-RELATED"/>
    <property type="match status" value="1"/>
</dbReference>
<dbReference type="PRINTS" id="PR00364">
    <property type="entry name" value="DISEASERSIST"/>
</dbReference>
<dbReference type="Proteomes" id="UP001595891">
    <property type="component" value="Unassembled WGS sequence"/>
</dbReference>
<dbReference type="CDD" id="cd06170">
    <property type="entry name" value="LuxR_C_like"/>
    <property type="match status" value="1"/>
</dbReference>
<dbReference type="InterPro" id="IPR000792">
    <property type="entry name" value="Tscrpt_reg_LuxR_C"/>
</dbReference>
<dbReference type="EMBL" id="JBHSFN010000001">
    <property type="protein sequence ID" value="MFC4584954.1"/>
    <property type="molecule type" value="Genomic_DNA"/>
</dbReference>
<dbReference type="InterPro" id="IPR016032">
    <property type="entry name" value="Sig_transdc_resp-reg_C-effctor"/>
</dbReference>
<dbReference type="PANTHER" id="PTHR47691">
    <property type="entry name" value="REGULATOR-RELATED"/>
    <property type="match status" value="1"/>
</dbReference>
<accession>A0ABV9EAB6</accession>
<dbReference type="InterPro" id="IPR027417">
    <property type="entry name" value="P-loop_NTPase"/>
</dbReference>
<dbReference type="PROSITE" id="PS50043">
    <property type="entry name" value="HTH_LUXR_2"/>
    <property type="match status" value="1"/>
</dbReference>
<dbReference type="PRINTS" id="PR00038">
    <property type="entry name" value="HTHLUXR"/>
</dbReference>
<dbReference type="InterPro" id="IPR036388">
    <property type="entry name" value="WH-like_DNA-bd_sf"/>
</dbReference>
<dbReference type="InterPro" id="IPR058852">
    <property type="entry name" value="HTH_77"/>
</dbReference>
<dbReference type="Gene3D" id="3.40.50.300">
    <property type="entry name" value="P-loop containing nucleotide triphosphate hydrolases"/>
    <property type="match status" value="1"/>
</dbReference>
<protein>
    <submittedName>
        <fullName evidence="2">LuxR C-terminal-related transcriptional regulator</fullName>
    </submittedName>
</protein>
<dbReference type="Gene3D" id="1.10.10.10">
    <property type="entry name" value="Winged helix-like DNA-binding domain superfamily/Winged helix DNA-binding domain"/>
    <property type="match status" value="1"/>
</dbReference>
<dbReference type="Pfam" id="PF25872">
    <property type="entry name" value="HTH_77"/>
    <property type="match status" value="1"/>
</dbReference>
<dbReference type="SUPFAM" id="SSF48452">
    <property type="entry name" value="TPR-like"/>
    <property type="match status" value="1"/>
</dbReference>
<dbReference type="SUPFAM" id="SSF52540">
    <property type="entry name" value="P-loop containing nucleoside triphosphate hydrolases"/>
    <property type="match status" value="1"/>
</dbReference>
<keyword evidence="3" id="KW-1185">Reference proteome</keyword>
<name>A0ABV9EAB6_9ACTN</name>
<dbReference type="PROSITE" id="PS00622">
    <property type="entry name" value="HTH_LUXR_1"/>
    <property type="match status" value="1"/>
</dbReference>
<gene>
    <name evidence="2" type="ORF">ACFO8L_02635</name>
</gene>
<feature type="domain" description="HTH luxR-type" evidence="1">
    <location>
        <begin position="700"/>
        <end position="765"/>
    </location>
</feature>
<sequence>MARPPRHSGNLPAETTSFVGRRRELAEIRKKLTEARLVTLAGPGGVGKTRLALRTAADLRRGFPGGAWLVELAEVRDAALVGDAAMAALDLRDQAATEPLAFLLSYLRDKNLLLVVDNCEHLLGSAARLVAEVMKAAPGVRVIATSREPLSVPGEHVVPVPPLDLPSAHAAGPLARLRQNEAVMLFAERAEAGSGRFELTAANQEAVADLCRRLDGLPLAIELAAVRTRVLSVEQILGRLTDRFGLLTGGGRTALPRHQTLRTTIDWSHDLLAAGEQTLLRRLRVFAGRFTLEDIESVCATGEVPPARALEVLSSLVDKSLVMKEEVRGLACYRLHETMREYAGLKLADAGEEGAVERRFAEYYLAGCGRSAAEAQYRLPEWLEWMELEIDNVRSVLRRCLTRGEHARGIALAYSLGYYWITRATSEGVRWIDELLASGGGDRRAHAQAWFMRGFLATLQSDPVTARPALERAVTAAREAGPPGLLSQSLSLASMAATMAGDRSSAGRLAEEARAVTERIDDLPATLMHLQSRALNGLLDGDLDAVRSASAEGVRLSREAGDLYSLDMMLINMGSAALIAGDLDGSRPLFAEALRIAHRIDDRVGQYLQLDALGCHAAGSGRAALAARLLGAAETVRTGAGASVLPFLVPLLTRAEASAVAALGAPGYAAEFEAGRSMSRDDAVRLALGEPAPAAPAVPDDAGDAPLGKREAEVARLVADGLSNKQIGARLFISEHTVDSHVRAILNKLGFNSRTQIAVWMSSPRE</sequence>
<organism evidence="2 3">
    <name type="scientific">Sphaerisporangium corydalis</name>
    <dbReference type="NCBI Taxonomy" id="1441875"/>
    <lineage>
        <taxon>Bacteria</taxon>
        <taxon>Bacillati</taxon>
        <taxon>Actinomycetota</taxon>
        <taxon>Actinomycetes</taxon>
        <taxon>Streptosporangiales</taxon>
        <taxon>Streptosporangiaceae</taxon>
        <taxon>Sphaerisporangium</taxon>
    </lineage>
</organism>
<dbReference type="InterPro" id="IPR011990">
    <property type="entry name" value="TPR-like_helical_dom_sf"/>
</dbReference>
<dbReference type="SMART" id="SM00421">
    <property type="entry name" value="HTH_LUXR"/>
    <property type="match status" value="1"/>
</dbReference>
<proteinExistence type="predicted"/>
<dbReference type="Gene3D" id="1.25.40.10">
    <property type="entry name" value="Tetratricopeptide repeat domain"/>
    <property type="match status" value="1"/>
</dbReference>
<dbReference type="RefSeq" id="WP_262840990.1">
    <property type="nucleotide sequence ID" value="NZ_JANZYP010000003.1"/>
</dbReference>
<evidence type="ECO:0000313" key="3">
    <source>
        <dbReference type="Proteomes" id="UP001595891"/>
    </source>
</evidence>